<organism evidence="2 3">
    <name type="scientific">Mesorhizobium retamae</name>
    <dbReference type="NCBI Taxonomy" id="2912854"/>
    <lineage>
        <taxon>Bacteria</taxon>
        <taxon>Pseudomonadati</taxon>
        <taxon>Pseudomonadota</taxon>
        <taxon>Alphaproteobacteria</taxon>
        <taxon>Hyphomicrobiales</taxon>
        <taxon>Phyllobacteriaceae</taxon>
        <taxon>Mesorhizobium</taxon>
    </lineage>
</organism>
<dbReference type="Pfam" id="PF19086">
    <property type="entry name" value="Terpene_syn_C_2"/>
    <property type="match status" value="1"/>
</dbReference>
<evidence type="ECO:0000313" key="3">
    <source>
        <dbReference type="Proteomes" id="UP001201701"/>
    </source>
</evidence>
<evidence type="ECO:0000256" key="1">
    <source>
        <dbReference type="RuleBase" id="RU366034"/>
    </source>
</evidence>
<comment type="caution">
    <text evidence="2">The sequence shown here is derived from an EMBL/GenBank/DDBJ whole genome shotgun (WGS) entry which is preliminary data.</text>
</comment>
<proteinExistence type="inferred from homology"/>
<dbReference type="SUPFAM" id="SSF53335">
    <property type="entry name" value="S-adenosyl-L-methionine-dependent methyltransferases"/>
    <property type="match status" value="1"/>
</dbReference>
<dbReference type="Gene3D" id="1.10.600.10">
    <property type="entry name" value="Farnesyl Diphosphate Synthase"/>
    <property type="match status" value="1"/>
</dbReference>
<dbReference type="InterPro" id="IPR034686">
    <property type="entry name" value="Terpene_cyclase-like_2"/>
</dbReference>
<dbReference type="PANTHER" id="PTHR35201">
    <property type="entry name" value="TERPENE SYNTHASE"/>
    <property type="match status" value="1"/>
</dbReference>
<comment type="cofactor">
    <cofactor evidence="1">
        <name>Mg(2+)</name>
        <dbReference type="ChEBI" id="CHEBI:18420"/>
    </cofactor>
</comment>
<keyword evidence="1" id="KW-0460">Magnesium</keyword>
<dbReference type="SUPFAM" id="SSF48576">
    <property type="entry name" value="Terpenoid synthases"/>
    <property type="match status" value="1"/>
</dbReference>
<reference evidence="2 3" key="1">
    <citation type="submission" date="2022-02" db="EMBL/GenBank/DDBJ databases">
        <title>Draft genome sequence of Mezorhizobium retamae strain IRAMC:0171 isolated from Retama raetam nodules.</title>
        <authorList>
            <person name="Bengaied R."/>
            <person name="Sbissi I."/>
            <person name="Huber K."/>
            <person name="Ghodbane F."/>
            <person name="Nouioui I."/>
            <person name="Tarhouni M."/>
            <person name="Gtari M."/>
        </authorList>
    </citation>
    <scope>NUCLEOTIDE SEQUENCE [LARGE SCALE GENOMIC DNA]</scope>
    <source>
        <strain evidence="2 3">IRAMC:0171</strain>
    </source>
</reference>
<name>A0ABS9QLV3_9HYPH</name>
<dbReference type="EMBL" id="JAKREW010000042">
    <property type="protein sequence ID" value="MCG7508428.1"/>
    <property type="molecule type" value="Genomic_DNA"/>
</dbReference>
<dbReference type="InterPro" id="IPR029063">
    <property type="entry name" value="SAM-dependent_MTases_sf"/>
</dbReference>
<keyword evidence="1" id="KW-0456">Lyase</keyword>
<accession>A0ABS9QLV3</accession>
<dbReference type="Pfam" id="PF13489">
    <property type="entry name" value="Methyltransf_23"/>
    <property type="match status" value="1"/>
</dbReference>
<dbReference type="GO" id="GO:0008168">
    <property type="term" value="F:methyltransferase activity"/>
    <property type="evidence" value="ECO:0007669"/>
    <property type="project" value="UniProtKB-KW"/>
</dbReference>
<dbReference type="InterPro" id="IPR008949">
    <property type="entry name" value="Isoprenoid_synthase_dom_sf"/>
</dbReference>
<keyword evidence="2" id="KW-0808">Transferase</keyword>
<evidence type="ECO:0000313" key="2">
    <source>
        <dbReference type="EMBL" id="MCG7508428.1"/>
    </source>
</evidence>
<keyword evidence="1" id="KW-0479">Metal-binding</keyword>
<dbReference type="GO" id="GO:0032259">
    <property type="term" value="P:methylation"/>
    <property type="evidence" value="ECO:0007669"/>
    <property type="project" value="UniProtKB-KW"/>
</dbReference>
<keyword evidence="3" id="KW-1185">Reference proteome</keyword>
<dbReference type="CDD" id="cd02440">
    <property type="entry name" value="AdoMet_MTases"/>
    <property type="match status" value="1"/>
</dbReference>
<keyword evidence="2" id="KW-0489">Methyltransferase</keyword>
<dbReference type="Proteomes" id="UP001201701">
    <property type="component" value="Unassembled WGS sequence"/>
</dbReference>
<dbReference type="Gene3D" id="3.40.50.150">
    <property type="entry name" value="Vaccinia Virus protein VP39"/>
    <property type="match status" value="1"/>
</dbReference>
<dbReference type="PANTHER" id="PTHR35201:SF4">
    <property type="entry name" value="BETA-PINACENE SYNTHASE-RELATED"/>
    <property type="match status" value="1"/>
</dbReference>
<dbReference type="RefSeq" id="WP_239369941.1">
    <property type="nucleotide sequence ID" value="NZ_JAKREW010000042.1"/>
</dbReference>
<protein>
    <recommendedName>
        <fullName evidence="1">Terpene synthase</fullName>
        <ecNumber evidence="1">4.2.3.-</ecNumber>
    </recommendedName>
</protein>
<comment type="similarity">
    <text evidence="1">Belongs to the terpene synthase family.</text>
</comment>
<sequence length="680" mass="77297">MTAKQSVLTSGALSFGDSLHFPPFGFKFKHRRQPDAEDLLNQVNGDDWPYITAFYVNEGAAKANRRHLLPLFGSLICPSASRQRSYWIMRQVELIAVMDDHFTLPDVIDDPQQLRILEEMYANAVRGIRPPDAFPVAQLLHDTVQPIFAMLSPTSSIGPRLAAAIHEVIEYLSHPVVHRMEKLSFDEYLRIRRCETTAMWCALLIEFGIDVDMADALGESTDLRQVLQAATDLIVLINDLGSFRREFSNDDALNGIWLLVRQQNMSVQQAIDQFALLARETEDRLIAARDRVRACPLGQRDDVRRYMDELVCFYTGCAEFHTFSERFFGLDCDQAFYSGEVKIERLVLPQDIAGFSTVAKSRCEMRSQREDNAAIHVIKGHDIDHYQENIERVYADSPDEWCKVIGQEFWFQYGVFDEKTSRQGTPMDASGRRHMDRQFELAERSGADLSSQSVRRAIDVGCGWGPVLKYIAERFPECHCIDAVNVSPVQMDYVRRSLEREGLTDRVNLYLCNAKDIGLLPDTEMPFDLAILRGSICQFTAQVMEDTMAALAARMRPGATVIISETLYKTDLATYQPFIPDEVDRGAAGHRKTPEGVRQALQNHGFTVLDERVLPSNEEVIRWYTILRENIEANYPSQRAAIFDQLHDMSISLSDALEKDKVSSVSFIARRNQEVPANAR</sequence>
<dbReference type="EC" id="4.2.3.-" evidence="1"/>
<gene>
    <name evidence="2" type="ORF">L4923_25640</name>
</gene>